<dbReference type="Pfam" id="PF05154">
    <property type="entry name" value="TM2"/>
    <property type="match status" value="1"/>
</dbReference>
<feature type="transmembrane region" description="Helical" evidence="5">
    <location>
        <begin position="6"/>
        <end position="24"/>
    </location>
</feature>
<dbReference type="Pfam" id="PF09851">
    <property type="entry name" value="SHOCT"/>
    <property type="match status" value="1"/>
</dbReference>
<gene>
    <name evidence="8" type="ORF">CMUC_1865</name>
</gene>
<name>A0A6G5QIS7_9BACT</name>
<evidence type="ECO:0000313" key="8">
    <source>
        <dbReference type="EMBL" id="QCD45613.1"/>
    </source>
</evidence>
<evidence type="ECO:0000256" key="3">
    <source>
        <dbReference type="ARBA" id="ARBA00022989"/>
    </source>
</evidence>
<evidence type="ECO:0000259" key="7">
    <source>
        <dbReference type="Pfam" id="PF09851"/>
    </source>
</evidence>
<dbReference type="PANTHER" id="PTHR21016">
    <property type="entry name" value="BETA-AMYLOID BINDING PROTEIN-RELATED"/>
    <property type="match status" value="1"/>
</dbReference>
<keyword evidence="3 5" id="KW-1133">Transmembrane helix</keyword>
<keyword evidence="4 5" id="KW-0472">Membrane</keyword>
<feature type="domain" description="SHOCT" evidence="7">
    <location>
        <begin position="93"/>
        <end position="117"/>
    </location>
</feature>
<dbReference type="RefSeq" id="WP_034969975.1">
    <property type="nucleotide sequence ID" value="NZ_CP012542.1"/>
</dbReference>
<comment type="subcellular location">
    <subcellularLocation>
        <location evidence="1">Membrane</location>
        <topology evidence="1">Multi-pass membrane protein</topology>
    </subcellularLocation>
</comment>
<reference evidence="8 9" key="1">
    <citation type="submission" date="2016-07" db="EMBL/GenBank/DDBJ databases">
        <title>Comparative genomics of the Campylobacter concisus group.</title>
        <authorList>
            <person name="Miller W.G."/>
            <person name="Yee E."/>
            <person name="Chapman M.H."/>
            <person name="Huynh S."/>
            <person name="Bono J.L."/>
            <person name="On S.L.W."/>
            <person name="StLeger J."/>
            <person name="Foster G."/>
            <person name="Parker C.T."/>
        </authorList>
    </citation>
    <scope>NUCLEOTIDE SEQUENCE [LARGE SCALE GENOMIC DNA]</scope>
    <source>
        <strain evidence="8 9">CCUG 21559</strain>
    </source>
</reference>
<proteinExistence type="predicted"/>
<dbReference type="Proteomes" id="UP000503264">
    <property type="component" value="Chromosome"/>
</dbReference>
<keyword evidence="9" id="KW-1185">Reference proteome</keyword>
<keyword evidence="2 5" id="KW-0812">Transmembrane</keyword>
<dbReference type="InterPro" id="IPR018649">
    <property type="entry name" value="SHOCT"/>
</dbReference>
<dbReference type="PANTHER" id="PTHR21016:SF25">
    <property type="entry name" value="TM2 DOMAIN-CONTAINING PROTEIN DDB_G0277895-RELATED"/>
    <property type="match status" value="1"/>
</dbReference>
<dbReference type="EMBL" id="CP012542">
    <property type="protein sequence ID" value="QCD45613.1"/>
    <property type="molecule type" value="Genomic_DNA"/>
</dbReference>
<evidence type="ECO:0000256" key="2">
    <source>
        <dbReference type="ARBA" id="ARBA00022692"/>
    </source>
</evidence>
<feature type="transmembrane region" description="Helical" evidence="5">
    <location>
        <begin position="36"/>
        <end position="62"/>
    </location>
</feature>
<feature type="domain" description="TM2" evidence="6">
    <location>
        <begin position="2"/>
        <end position="49"/>
    </location>
</feature>
<protein>
    <submittedName>
        <fullName evidence="8">TM2 domain-containing protein</fullName>
    </submittedName>
</protein>
<evidence type="ECO:0000259" key="6">
    <source>
        <dbReference type="Pfam" id="PF05154"/>
    </source>
</evidence>
<evidence type="ECO:0000256" key="4">
    <source>
        <dbReference type="ARBA" id="ARBA00023136"/>
    </source>
</evidence>
<dbReference type="InterPro" id="IPR007829">
    <property type="entry name" value="TM2"/>
</dbReference>
<dbReference type="GO" id="GO:0016020">
    <property type="term" value="C:membrane"/>
    <property type="evidence" value="ECO:0007669"/>
    <property type="project" value="UniProtKB-SubCell"/>
</dbReference>
<organism evidence="8 9">
    <name type="scientific">Campylobacter mucosalis CCUG 21559</name>
    <dbReference type="NCBI Taxonomy" id="1032067"/>
    <lineage>
        <taxon>Bacteria</taxon>
        <taxon>Pseudomonadati</taxon>
        <taxon>Campylobacterota</taxon>
        <taxon>Epsilonproteobacteria</taxon>
        <taxon>Campylobacterales</taxon>
        <taxon>Campylobacteraceae</taxon>
        <taxon>Campylobacter</taxon>
    </lineage>
</organism>
<evidence type="ECO:0000313" key="9">
    <source>
        <dbReference type="Proteomes" id="UP000503264"/>
    </source>
</evidence>
<dbReference type="AlphaFoldDB" id="A0A6G5QIS7"/>
<dbReference type="InterPro" id="IPR050932">
    <property type="entry name" value="TM2D1-3-like"/>
</dbReference>
<evidence type="ECO:0000256" key="5">
    <source>
        <dbReference type="SAM" id="Phobius"/>
    </source>
</evidence>
<accession>A0A6G5QIS7</accession>
<evidence type="ECO:0000256" key="1">
    <source>
        <dbReference type="ARBA" id="ARBA00004141"/>
    </source>
</evidence>
<sequence length="119" mass="13952">MNNIYIAYALWFFLGWLGAHRLYLGKFISGFAMMALFFTGSALTFILVGYLFLAIWGIWWIVDVFLTGSYVDKNIIKQNLKDELRNKDIANDLRTLYELYESGKISKAEFEARKEILFR</sequence>